<dbReference type="Proteomes" id="UP000616885">
    <property type="component" value="Unassembled WGS sequence"/>
</dbReference>
<evidence type="ECO:0000313" key="2">
    <source>
        <dbReference type="EMBL" id="KAF9743433.1"/>
    </source>
</evidence>
<feature type="region of interest" description="Disordered" evidence="1">
    <location>
        <begin position="71"/>
        <end position="109"/>
    </location>
</feature>
<dbReference type="AlphaFoldDB" id="A0A8H7K1A5"/>
<feature type="compositionally biased region" description="Polar residues" evidence="1">
    <location>
        <begin position="76"/>
        <end position="87"/>
    </location>
</feature>
<gene>
    <name evidence="2" type="ORF">IM811_006524</name>
</gene>
<reference evidence="2" key="1">
    <citation type="submission" date="2020-10" db="EMBL/GenBank/DDBJ databases">
        <title>High-Quality Genome Resource of Clonostachys rosea strain S41 by Oxford Nanopore Long-Read Sequencing.</title>
        <authorList>
            <person name="Wang H."/>
        </authorList>
    </citation>
    <scope>NUCLEOTIDE SEQUENCE</scope>
    <source>
        <strain evidence="2">S41</strain>
    </source>
</reference>
<accession>A0A8H7K1A5</accession>
<protein>
    <submittedName>
        <fullName evidence="2">Uncharacterized protein</fullName>
    </submittedName>
</protein>
<dbReference type="EMBL" id="JADCTT010000017">
    <property type="protein sequence ID" value="KAF9743433.1"/>
    <property type="molecule type" value="Genomic_DNA"/>
</dbReference>
<name>A0A8H7K1A5_BIOOC</name>
<evidence type="ECO:0000313" key="3">
    <source>
        <dbReference type="Proteomes" id="UP000616885"/>
    </source>
</evidence>
<proteinExistence type="predicted"/>
<comment type="caution">
    <text evidence="2">The sequence shown here is derived from an EMBL/GenBank/DDBJ whole genome shotgun (WGS) entry which is preliminary data.</text>
</comment>
<organism evidence="2 3">
    <name type="scientific">Bionectria ochroleuca</name>
    <name type="common">Gliocladium roseum</name>
    <dbReference type="NCBI Taxonomy" id="29856"/>
    <lineage>
        <taxon>Eukaryota</taxon>
        <taxon>Fungi</taxon>
        <taxon>Dikarya</taxon>
        <taxon>Ascomycota</taxon>
        <taxon>Pezizomycotina</taxon>
        <taxon>Sordariomycetes</taxon>
        <taxon>Hypocreomycetidae</taxon>
        <taxon>Hypocreales</taxon>
        <taxon>Bionectriaceae</taxon>
        <taxon>Clonostachys</taxon>
    </lineage>
</organism>
<evidence type="ECO:0000256" key="1">
    <source>
        <dbReference type="SAM" id="MobiDB-lite"/>
    </source>
</evidence>
<sequence length="109" mass="12332">MTPPLITLEEHWYSGVVFNSFDSPMKRKFGDWPGLLDKLFDANEIRLKDMDQGNIALQVISHCLSEDPSPSVCQGEMTSSQRRSTNQCRRKSDSPHSLYSPRRARSGCG</sequence>